<dbReference type="InterPro" id="IPR002575">
    <property type="entry name" value="Aminoglycoside_PTrfase"/>
</dbReference>
<evidence type="ECO:0000313" key="10">
    <source>
        <dbReference type="EMBL" id="MFC4623996.1"/>
    </source>
</evidence>
<evidence type="ECO:0000259" key="9">
    <source>
        <dbReference type="Pfam" id="PF01636"/>
    </source>
</evidence>
<evidence type="ECO:0000256" key="2">
    <source>
        <dbReference type="ARBA" id="ARBA00022490"/>
    </source>
</evidence>
<gene>
    <name evidence="10" type="ORF">ACFO1V_01930</name>
</gene>
<reference evidence="11" key="1">
    <citation type="journal article" date="2019" name="Int. J. Syst. Evol. Microbiol.">
        <title>The Global Catalogue of Microorganisms (GCM) 10K type strain sequencing project: providing services to taxonomists for standard genome sequencing and annotation.</title>
        <authorList>
            <consortium name="The Broad Institute Genomics Platform"/>
            <consortium name="The Broad Institute Genome Sequencing Center for Infectious Disease"/>
            <person name="Wu L."/>
            <person name="Ma J."/>
        </authorList>
    </citation>
    <scope>NUCLEOTIDE SEQUENCE [LARGE SCALE GENOMIC DNA]</scope>
    <source>
        <strain evidence="11">CGMCC 1.15731</strain>
    </source>
</reference>
<evidence type="ECO:0000256" key="7">
    <source>
        <dbReference type="ARBA" id="ARBA00038873"/>
    </source>
</evidence>
<comment type="function">
    <text evidence="6">Catalyzes the GTP-dependent phosphorylation of 5-hydroxy-L-lysine.</text>
</comment>
<dbReference type="InterPro" id="IPR011009">
    <property type="entry name" value="Kinase-like_dom_sf"/>
</dbReference>
<dbReference type="Proteomes" id="UP001596042">
    <property type="component" value="Unassembled WGS sequence"/>
</dbReference>
<comment type="caution">
    <text evidence="10">The sequence shown here is derived from an EMBL/GenBank/DDBJ whole genome shotgun (WGS) entry which is preliminary data.</text>
</comment>
<keyword evidence="3" id="KW-0808">Transferase</keyword>
<keyword evidence="4" id="KW-0418">Kinase</keyword>
<keyword evidence="11" id="KW-1185">Reference proteome</keyword>
<dbReference type="EMBL" id="JBHSEL010000023">
    <property type="protein sequence ID" value="MFC4623996.1"/>
    <property type="molecule type" value="Genomic_DNA"/>
</dbReference>
<comment type="catalytic activity">
    <reaction evidence="5">
        <text>(5R)-5-hydroxy-L-lysine + GTP = (5R)-5-phosphooxy-L-lysine + GDP + H(+)</text>
        <dbReference type="Rhea" id="RHEA:19049"/>
        <dbReference type="ChEBI" id="CHEBI:15378"/>
        <dbReference type="ChEBI" id="CHEBI:37565"/>
        <dbReference type="ChEBI" id="CHEBI:57882"/>
        <dbReference type="ChEBI" id="CHEBI:58189"/>
        <dbReference type="ChEBI" id="CHEBI:58357"/>
        <dbReference type="EC" id="2.7.1.81"/>
    </reaction>
</comment>
<dbReference type="SUPFAM" id="SSF56112">
    <property type="entry name" value="Protein kinase-like (PK-like)"/>
    <property type="match status" value="1"/>
</dbReference>
<name>A0ABV9H0Q1_9HYPH</name>
<evidence type="ECO:0000256" key="6">
    <source>
        <dbReference type="ARBA" id="ARBA00037368"/>
    </source>
</evidence>
<dbReference type="Gene3D" id="3.90.1200.10">
    <property type="match status" value="1"/>
</dbReference>
<dbReference type="PANTHER" id="PTHR21064:SF1">
    <property type="entry name" value="HYDROXYLYSINE KINASE"/>
    <property type="match status" value="1"/>
</dbReference>
<dbReference type="RefSeq" id="WP_374831484.1">
    <property type="nucleotide sequence ID" value="NZ_JBHEEZ010000009.1"/>
</dbReference>
<dbReference type="InterPro" id="IPR050249">
    <property type="entry name" value="Pseudomonas-type_ThrB"/>
</dbReference>
<evidence type="ECO:0000256" key="4">
    <source>
        <dbReference type="ARBA" id="ARBA00022777"/>
    </source>
</evidence>
<protein>
    <recommendedName>
        <fullName evidence="8">Hydroxylysine kinase</fullName>
        <ecNumber evidence="7">2.7.1.81</ecNumber>
    </recommendedName>
</protein>
<accession>A0ABV9H0Q1</accession>
<evidence type="ECO:0000256" key="3">
    <source>
        <dbReference type="ARBA" id="ARBA00022679"/>
    </source>
</evidence>
<dbReference type="Pfam" id="PF01636">
    <property type="entry name" value="APH"/>
    <property type="match status" value="1"/>
</dbReference>
<evidence type="ECO:0000256" key="8">
    <source>
        <dbReference type="ARBA" id="ARBA00040505"/>
    </source>
</evidence>
<comment type="subcellular location">
    <subcellularLocation>
        <location evidence="1">Cytoplasm</location>
    </subcellularLocation>
</comment>
<organism evidence="10 11">
    <name type="scientific">Daeguia caeni</name>
    <dbReference type="NCBI Taxonomy" id="439612"/>
    <lineage>
        <taxon>Bacteria</taxon>
        <taxon>Pseudomonadati</taxon>
        <taxon>Pseudomonadota</taxon>
        <taxon>Alphaproteobacteria</taxon>
        <taxon>Hyphomicrobiales</taxon>
        <taxon>Brucellaceae</taxon>
        <taxon>Daeguia</taxon>
    </lineage>
</organism>
<evidence type="ECO:0000313" key="11">
    <source>
        <dbReference type="Proteomes" id="UP001596042"/>
    </source>
</evidence>
<keyword evidence="2" id="KW-0963">Cytoplasm</keyword>
<proteinExistence type="predicted"/>
<sequence>MKTRSILKETGSKSALPPVLATTDANLAPGATNETGSSLLNQSPPAIDPDAAARLAWDIYGITGELELLSSERDANFRIRLATGEQALLKITNDAEPQGVTAMQTAALMHLAKIDPSLPVQRIHATLEGKAWTSVTSATGRQHIVRLMSYLEGKMLHAVTPAPGLHHALGNLLARLTLGLRGFFHPAGGHFLQWDIKQAHHLRPMIESVADQDLRRRLTYVLDHFKAEIAPRIPRLRAQMVHNDFNPHNIVVDAVAANRPTGIIDFGDMLFTPIICDLAIACSYHVQARENGGDGLDLVREIIAGYTKALPLEEEELELLPDLIRLRHITTLAITAWRAQLYPENAAYILRNKAASLRGIDTLENIGMDAAVDALRAAANSSKRN</sequence>
<evidence type="ECO:0000256" key="1">
    <source>
        <dbReference type="ARBA" id="ARBA00004496"/>
    </source>
</evidence>
<evidence type="ECO:0000256" key="5">
    <source>
        <dbReference type="ARBA" id="ARBA00036820"/>
    </source>
</evidence>
<dbReference type="EC" id="2.7.1.81" evidence="7"/>
<feature type="domain" description="Aminoglycoside phosphotransferase" evidence="9">
    <location>
        <begin position="67"/>
        <end position="288"/>
    </location>
</feature>
<dbReference type="PANTHER" id="PTHR21064">
    <property type="entry name" value="AMINOGLYCOSIDE PHOSPHOTRANSFERASE DOMAIN-CONTAINING PROTEIN-RELATED"/>
    <property type="match status" value="1"/>
</dbReference>